<evidence type="ECO:0000259" key="20">
    <source>
        <dbReference type="Pfam" id="PF18267"/>
    </source>
</evidence>
<keyword evidence="15" id="KW-0004">4Fe-4S</keyword>
<evidence type="ECO:0000259" key="16">
    <source>
        <dbReference type="Pfam" id="PF01077"/>
    </source>
</evidence>
<dbReference type="GO" id="GO:0020037">
    <property type="term" value="F:heme binding"/>
    <property type="evidence" value="ECO:0007669"/>
    <property type="project" value="InterPro"/>
</dbReference>
<dbReference type="InterPro" id="IPR052034">
    <property type="entry name" value="NasD-like"/>
</dbReference>
<name>A0A926KMT2_9BACL</name>
<evidence type="ECO:0000256" key="7">
    <source>
        <dbReference type="ARBA" id="ARBA00022723"/>
    </source>
</evidence>
<dbReference type="Gene3D" id="1.10.10.1100">
    <property type="entry name" value="BFD-like [2Fe-2S]-binding domain"/>
    <property type="match status" value="1"/>
</dbReference>
<dbReference type="CDD" id="cd19944">
    <property type="entry name" value="NirB_Fer2_BFD-like_2"/>
    <property type="match status" value="1"/>
</dbReference>
<dbReference type="PIRSF" id="PIRSF037149">
    <property type="entry name" value="NirB"/>
    <property type="match status" value="1"/>
</dbReference>
<reference evidence="21" key="1">
    <citation type="submission" date="2020-09" db="EMBL/GenBank/DDBJ databases">
        <title>Draft Genome Sequence of Paenibacillus sp. WST5.</title>
        <authorList>
            <person name="Bao Z."/>
        </authorList>
    </citation>
    <scope>NUCLEOTIDE SEQUENCE</scope>
    <source>
        <strain evidence="21">WST5</strain>
    </source>
</reference>
<comment type="cofactor">
    <cofactor evidence="13">
        <name>[2Fe-2S] cluster</name>
        <dbReference type="ChEBI" id="CHEBI:190135"/>
    </cofactor>
</comment>
<dbReference type="GO" id="GO:0051539">
    <property type="term" value="F:4 iron, 4 sulfur cluster binding"/>
    <property type="evidence" value="ECO:0007669"/>
    <property type="project" value="UniProtKB-KW"/>
</dbReference>
<dbReference type="InterPro" id="IPR041575">
    <property type="entry name" value="Rubredoxin_C"/>
</dbReference>
<comment type="similarity">
    <text evidence="3">Belongs to the nitrite and sulfite reductase 4Fe-4S domain family.</text>
</comment>
<comment type="pathway">
    <text evidence="2">Nitrogen metabolism; nitrate reduction (assimilation).</text>
</comment>
<comment type="cofactor">
    <cofactor evidence="15">
        <name>siroheme</name>
        <dbReference type="ChEBI" id="CHEBI:60052"/>
    </cofactor>
    <text evidence="15">Binds 1 siroheme per subunit.</text>
</comment>
<dbReference type="FunFam" id="1.10.10.1100:FF:000002">
    <property type="entry name" value="Nitrite reductase large subunit"/>
    <property type="match status" value="1"/>
</dbReference>
<dbReference type="SUPFAM" id="SSF51905">
    <property type="entry name" value="FAD/NAD(P)-binding domain"/>
    <property type="match status" value="2"/>
</dbReference>
<dbReference type="InterPro" id="IPR041854">
    <property type="entry name" value="BFD-like_2Fe2S-bd_dom_sf"/>
</dbReference>
<dbReference type="Gene3D" id="3.50.50.60">
    <property type="entry name" value="FAD/NAD(P)-binding domain"/>
    <property type="match status" value="2"/>
</dbReference>
<dbReference type="GO" id="GO:0042128">
    <property type="term" value="P:nitrate assimilation"/>
    <property type="evidence" value="ECO:0007669"/>
    <property type="project" value="UniProtKB-UniRule"/>
</dbReference>
<dbReference type="SUPFAM" id="SSF55124">
    <property type="entry name" value="Nitrite/Sulfite reductase N-terminal domain-like"/>
    <property type="match status" value="1"/>
</dbReference>
<dbReference type="CDD" id="cd19943">
    <property type="entry name" value="NirB_Fer2_BFD-like_1"/>
    <property type="match status" value="1"/>
</dbReference>
<dbReference type="Gene3D" id="3.30.413.10">
    <property type="entry name" value="Sulfite Reductase Hemoprotein, domain 1"/>
    <property type="match status" value="1"/>
</dbReference>
<dbReference type="RefSeq" id="WP_188173772.1">
    <property type="nucleotide sequence ID" value="NZ_JACVVD010000002.1"/>
</dbReference>
<keyword evidence="4 15" id="KW-0349">Heme</keyword>
<dbReference type="Pfam" id="PF07992">
    <property type="entry name" value="Pyr_redox_2"/>
    <property type="match status" value="1"/>
</dbReference>
<feature type="domain" description="Nitrite/Sulfite reductase ferredoxin-like" evidence="17">
    <location>
        <begin position="555"/>
        <end position="615"/>
    </location>
</feature>
<dbReference type="SUPFAM" id="SSF56014">
    <property type="entry name" value="Nitrite and sulphite reductase 4Fe-4S domain-like"/>
    <property type="match status" value="1"/>
</dbReference>
<accession>A0A926KMT2</accession>
<organism evidence="21 22">
    <name type="scientific">Paenibacillus sedimenti</name>
    <dbReference type="NCBI Taxonomy" id="2770274"/>
    <lineage>
        <taxon>Bacteria</taxon>
        <taxon>Bacillati</taxon>
        <taxon>Bacillota</taxon>
        <taxon>Bacilli</taxon>
        <taxon>Bacillales</taxon>
        <taxon>Paenibacillaceae</taxon>
        <taxon>Paenibacillus</taxon>
    </lineage>
</organism>
<keyword evidence="9" id="KW-0560">Oxidoreductase</keyword>
<gene>
    <name evidence="21" type="ORF">ICC18_07730</name>
</gene>
<evidence type="ECO:0000256" key="12">
    <source>
        <dbReference type="ARBA" id="ARBA00023063"/>
    </source>
</evidence>
<dbReference type="Gene3D" id="3.30.390.30">
    <property type="match status" value="1"/>
</dbReference>
<dbReference type="Proteomes" id="UP000650466">
    <property type="component" value="Unassembled WGS sequence"/>
</dbReference>
<dbReference type="Pfam" id="PF18267">
    <property type="entry name" value="Rubredoxin_C"/>
    <property type="match status" value="1"/>
</dbReference>
<dbReference type="InterPro" id="IPR017121">
    <property type="entry name" value="Nitrite_Rdtase_lsu"/>
</dbReference>
<dbReference type="InterPro" id="IPR036136">
    <property type="entry name" value="Nit/Sulf_reduc_fer-like_dom_sf"/>
</dbReference>
<protein>
    <submittedName>
        <fullName evidence="21">NAD(P)/FAD-dependent oxidoreductase</fullName>
    </submittedName>
</protein>
<dbReference type="GO" id="GO:0046872">
    <property type="term" value="F:metal ion binding"/>
    <property type="evidence" value="ECO:0007669"/>
    <property type="project" value="UniProtKB-KW"/>
</dbReference>
<comment type="cofactor">
    <cofactor evidence="1 14">
        <name>FAD</name>
        <dbReference type="ChEBI" id="CHEBI:57692"/>
    </cofactor>
</comment>
<proteinExistence type="inferred from homology"/>
<evidence type="ECO:0000313" key="21">
    <source>
        <dbReference type="EMBL" id="MBD0379998.1"/>
    </source>
</evidence>
<evidence type="ECO:0000256" key="2">
    <source>
        <dbReference type="ARBA" id="ARBA00005096"/>
    </source>
</evidence>
<dbReference type="GO" id="GO:0050660">
    <property type="term" value="F:flavin adenine dinucleotide binding"/>
    <property type="evidence" value="ECO:0007669"/>
    <property type="project" value="UniProtKB-UniRule"/>
</dbReference>
<feature type="domain" description="BFD-like [2Fe-2S]-binding" evidence="18">
    <location>
        <begin position="478"/>
        <end position="527"/>
    </location>
</feature>
<evidence type="ECO:0000256" key="9">
    <source>
        <dbReference type="ARBA" id="ARBA00023002"/>
    </source>
</evidence>
<keyword evidence="10 15" id="KW-0408">Iron</keyword>
<dbReference type="GO" id="GO:0051537">
    <property type="term" value="F:2 iron, 2 sulfur cluster binding"/>
    <property type="evidence" value="ECO:0007669"/>
    <property type="project" value="UniProtKB-KW"/>
</dbReference>
<keyword evidence="11 15" id="KW-0411">Iron-sulfur</keyword>
<keyword evidence="12 14" id="KW-0534">Nitrate assimilation</keyword>
<evidence type="ECO:0000256" key="5">
    <source>
        <dbReference type="ARBA" id="ARBA00022630"/>
    </source>
</evidence>
<evidence type="ECO:0000256" key="13">
    <source>
        <dbReference type="ARBA" id="ARBA00034078"/>
    </source>
</evidence>
<evidence type="ECO:0000256" key="3">
    <source>
        <dbReference type="ARBA" id="ARBA00010429"/>
    </source>
</evidence>
<dbReference type="NCBIfam" id="TIGR02374">
    <property type="entry name" value="nitri_red_nirB"/>
    <property type="match status" value="1"/>
</dbReference>
<keyword evidence="5 14" id="KW-0285">Flavoprotein</keyword>
<dbReference type="InterPro" id="IPR007419">
    <property type="entry name" value="BFD-like_2Fe2S-bd_dom"/>
</dbReference>
<evidence type="ECO:0000313" key="22">
    <source>
        <dbReference type="Proteomes" id="UP000650466"/>
    </source>
</evidence>
<sequence>MGKQKLVLIGNGMAGVRCIEEILALAPGRFEITIFGGEPHPNYNRIMLSKVLQGDTTVNDITINDWQWYKDNNITLYAGDPVVSIDTAKRRVTSEKGVAVEYDQLILATGSLPFMLPLPGADKPGVTAFRDISDCNKMLEASKSYKKAVVIGGGLLGLEAARGLLNLGMEVHVVHIFNYLMERQLTPTSAGMLRKELEKQGMRFLLEKQTEKIIGKKRVEGLLFKDGSKVEADLVVIAVGVRPNIKLAADSGIETNRAIVVNDYMETNVPGVYAVGECAEHRGMVYGLVAPLYEQGKVLAKRICGAETEGYPGSILYSQLKVSGVEVFSAGEIRDAEITTSVKAIDGIRNTYKKIAVRDNKIVGAVLFGDSSEGNKLLGYIKQNADVSVLEEAAATGGGADEAYADSLSPNATVCSCNGVTKGAILDAVRENGCESVDDVRACTRASSTCGGCKPLVASLLQLALKSKDAPAAPKETVCGCTAHSHDELRAAVRGAGFASAREAMSALGWSKADGCAVCRPALQYYVGQALSAAAADANAGAAAQPAPAASLLADGTYAVTPRMYGGVTSAGQLRQIADVVDKYDIPLVKLTGGAHLDLLGIDADRVDSVGAELGQPAASPAFGKTIDSVATCAGIVYDRGALQDSVRLGASLERRLERLQMPAAVSVAVSASPLHRAGTLAKDLGIVGAPGGWEIYVGGSSGMKLRKGELLCMEPSEEAVLELSAAYLQWYREEANYGETTAQWIERIGITQLREGLFDLLFRAELIARMNLEQQFSEHQQVNPQPPAALIR</sequence>
<keyword evidence="7 15" id="KW-0479">Metal-binding</keyword>
<dbReference type="EMBL" id="JACVVD010000002">
    <property type="protein sequence ID" value="MBD0379998.1"/>
    <property type="molecule type" value="Genomic_DNA"/>
</dbReference>
<comment type="cofactor">
    <cofactor evidence="15">
        <name>[4Fe-4S] cluster</name>
        <dbReference type="ChEBI" id="CHEBI:49883"/>
    </cofactor>
    <text evidence="15">Binds 1 [4Fe-4S] cluster per subunit.</text>
</comment>
<dbReference type="FunFam" id="3.50.50.60:FF:000033">
    <property type="entry name" value="Nitrite reductase [NAD(P)H], large subunit"/>
    <property type="match status" value="1"/>
</dbReference>
<feature type="domain" description="Nitrite/sulphite reductase 4Fe-4S" evidence="16">
    <location>
        <begin position="624"/>
        <end position="757"/>
    </location>
</feature>
<keyword evidence="8 14" id="KW-0274">FAD</keyword>
<dbReference type="Pfam" id="PF03460">
    <property type="entry name" value="NIR_SIR_ferr"/>
    <property type="match status" value="1"/>
</dbReference>
<comment type="caution">
    <text evidence="21">The sequence shown here is derived from an EMBL/GenBank/DDBJ whole genome shotgun (WGS) entry which is preliminary data.</text>
</comment>
<dbReference type="Pfam" id="PF01077">
    <property type="entry name" value="NIR_SIR"/>
    <property type="match status" value="1"/>
</dbReference>
<evidence type="ECO:0000259" key="17">
    <source>
        <dbReference type="Pfam" id="PF03460"/>
    </source>
</evidence>
<dbReference type="PRINTS" id="PR00368">
    <property type="entry name" value="FADPNR"/>
</dbReference>
<feature type="domain" description="FAD/NAD(P)-binding" evidence="19">
    <location>
        <begin position="5"/>
        <end position="282"/>
    </location>
</feature>
<dbReference type="InterPro" id="IPR023753">
    <property type="entry name" value="FAD/NAD-binding_dom"/>
</dbReference>
<feature type="binding site" evidence="15">
    <location>
        <position position="633"/>
    </location>
    <ligand>
        <name>[4Fe-4S] cluster</name>
        <dbReference type="ChEBI" id="CHEBI:49883"/>
    </ligand>
</feature>
<evidence type="ECO:0000256" key="6">
    <source>
        <dbReference type="ARBA" id="ARBA00022714"/>
    </source>
</evidence>
<evidence type="ECO:0000259" key="18">
    <source>
        <dbReference type="Pfam" id="PF04324"/>
    </source>
</evidence>
<dbReference type="InterPro" id="IPR036188">
    <property type="entry name" value="FAD/NAD-bd_sf"/>
</dbReference>
<feature type="domain" description="NADH-rubredoxin oxidoreductase C-terminal" evidence="20">
    <location>
        <begin position="318"/>
        <end position="384"/>
    </location>
</feature>
<dbReference type="AlphaFoldDB" id="A0A926KMT2"/>
<dbReference type="InterPro" id="IPR006067">
    <property type="entry name" value="NO2/SO3_Rdtase_4Fe4S_dom"/>
</dbReference>
<evidence type="ECO:0000256" key="14">
    <source>
        <dbReference type="PIRNR" id="PIRNR037149"/>
    </source>
</evidence>
<keyword evidence="22" id="KW-1185">Reference proteome</keyword>
<dbReference type="Pfam" id="PF04324">
    <property type="entry name" value="Fer2_BFD"/>
    <property type="match status" value="2"/>
</dbReference>
<dbReference type="InterPro" id="IPR005117">
    <property type="entry name" value="NiRdtase/SiRdtase_haem-b_fer"/>
</dbReference>
<dbReference type="PANTHER" id="PTHR43809">
    <property type="entry name" value="NITRITE REDUCTASE (NADH) LARGE SUBUNIT"/>
    <property type="match status" value="1"/>
</dbReference>
<evidence type="ECO:0000256" key="10">
    <source>
        <dbReference type="ARBA" id="ARBA00023004"/>
    </source>
</evidence>
<dbReference type="GO" id="GO:0050661">
    <property type="term" value="F:NADP binding"/>
    <property type="evidence" value="ECO:0007669"/>
    <property type="project" value="UniProtKB-UniRule"/>
</dbReference>
<dbReference type="InterPro" id="IPR045854">
    <property type="entry name" value="NO2/SO3_Rdtase_4Fe4S_sf"/>
</dbReference>
<keyword evidence="6" id="KW-0001">2Fe-2S</keyword>
<evidence type="ECO:0000256" key="15">
    <source>
        <dbReference type="PIRSR" id="PIRSR037149-1"/>
    </source>
</evidence>
<evidence type="ECO:0000256" key="4">
    <source>
        <dbReference type="ARBA" id="ARBA00022617"/>
    </source>
</evidence>
<dbReference type="PANTHER" id="PTHR43809:SF1">
    <property type="entry name" value="NITRITE REDUCTASE (NADH) LARGE SUBUNIT"/>
    <property type="match status" value="1"/>
</dbReference>
<evidence type="ECO:0000256" key="8">
    <source>
        <dbReference type="ARBA" id="ARBA00022827"/>
    </source>
</evidence>
<dbReference type="GO" id="GO:0098809">
    <property type="term" value="F:nitrite reductase activity"/>
    <property type="evidence" value="ECO:0007669"/>
    <property type="project" value="InterPro"/>
</dbReference>
<evidence type="ECO:0000259" key="19">
    <source>
        <dbReference type="Pfam" id="PF07992"/>
    </source>
</evidence>
<evidence type="ECO:0000256" key="11">
    <source>
        <dbReference type="ARBA" id="ARBA00023014"/>
    </source>
</evidence>
<dbReference type="PRINTS" id="PR00411">
    <property type="entry name" value="PNDRDTASEI"/>
</dbReference>
<feature type="domain" description="BFD-like [2Fe-2S]-binding" evidence="18">
    <location>
        <begin position="414"/>
        <end position="462"/>
    </location>
</feature>
<dbReference type="InterPro" id="IPR012744">
    <property type="entry name" value="Nitri_red_NirB"/>
</dbReference>
<dbReference type="InterPro" id="IPR016156">
    <property type="entry name" value="FAD/NAD-linked_Rdtase_dimer_sf"/>
</dbReference>
<evidence type="ECO:0000256" key="1">
    <source>
        <dbReference type="ARBA" id="ARBA00001974"/>
    </source>
</evidence>